<keyword evidence="3" id="KW-0804">Transcription</keyword>
<dbReference type="InterPro" id="IPR018062">
    <property type="entry name" value="HTH_AraC-typ_CS"/>
</dbReference>
<gene>
    <name evidence="5" type="ORF">SAMN05216360_111139</name>
</gene>
<dbReference type="Pfam" id="PF14525">
    <property type="entry name" value="AraC_binding_2"/>
    <property type="match status" value="1"/>
</dbReference>
<dbReference type="Proteomes" id="UP000198704">
    <property type="component" value="Unassembled WGS sequence"/>
</dbReference>
<evidence type="ECO:0000256" key="3">
    <source>
        <dbReference type="ARBA" id="ARBA00023163"/>
    </source>
</evidence>
<dbReference type="AlphaFoldDB" id="A0A1H0EDA5"/>
<dbReference type="InterPro" id="IPR020449">
    <property type="entry name" value="Tscrpt_reg_AraC-type_HTH"/>
</dbReference>
<sequence length="294" mass="32016">MVQNRVDDGPFQATISGVTIGNLMLTKFSLSNLKAITTPQTLRHENNKTDHLFMSMVLKGAVSADQYDRSSTDKADDFSIRDTNTPWTIEHAGYSEVLAIQIPRERLESMLGATRRFAGLTVEGTLPTAILARSYLCNLARLAGQLTPQVADRLVGVGLDLVIASVAERMALETPKALQGTLIVQRAKAHVAAHLGDADLDPAQLAAAVAVSLRHLQALFRAEGLNVAAWIWQRRLEAAAQRLSDPACLALQIGEIAYRCGFADQAHFSRRFRDRYGASPRAYRHAALTQAAAS</sequence>
<dbReference type="SUPFAM" id="SSF46689">
    <property type="entry name" value="Homeodomain-like"/>
    <property type="match status" value="1"/>
</dbReference>
<dbReference type="STRING" id="582672.SAMN05216360_111139"/>
<evidence type="ECO:0000313" key="6">
    <source>
        <dbReference type="Proteomes" id="UP000198704"/>
    </source>
</evidence>
<dbReference type="GO" id="GO:0003700">
    <property type="term" value="F:DNA-binding transcription factor activity"/>
    <property type="evidence" value="ECO:0007669"/>
    <property type="project" value="InterPro"/>
</dbReference>
<feature type="domain" description="HTH araC/xylS-type" evidence="4">
    <location>
        <begin position="185"/>
        <end position="286"/>
    </location>
</feature>
<evidence type="ECO:0000313" key="5">
    <source>
        <dbReference type="EMBL" id="SDN80310.1"/>
    </source>
</evidence>
<dbReference type="PANTHER" id="PTHR46796">
    <property type="entry name" value="HTH-TYPE TRANSCRIPTIONAL ACTIVATOR RHAS-RELATED"/>
    <property type="match status" value="1"/>
</dbReference>
<dbReference type="InterPro" id="IPR035418">
    <property type="entry name" value="AraC-bd_2"/>
</dbReference>
<keyword evidence="2 5" id="KW-0238">DNA-binding</keyword>
<dbReference type="GO" id="GO:0043565">
    <property type="term" value="F:sequence-specific DNA binding"/>
    <property type="evidence" value="ECO:0007669"/>
    <property type="project" value="InterPro"/>
</dbReference>
<dbReference type="PROSITE" id="PS00041">
    <property type="entry name" value="HTH_ARAC_FAMILY_1"/>
    <property type="match status" value="1"/>
</dbReference>
<dbReference type="InterPro" id="IPR009057">
    <property type="entry name" value="Homeodomain-like_sf"/>
</dbReference>
<organism evidence="5 6">
    <name type="scientific">Methylobacterium phyllostachyos</name>
    <dbReference type="NCBI Taxonomy" id="582672"/>
    <lineage>
        <taxon>Bacteria</taxon>
        <taxon>Pseudomonadati</taxon>
        <taxon>Pseudomonadota</taxon>
        <taxon>Alphaproteobacteria</taxon>
        <taxon>Hyphomicrobiales</taxon>
        <taxon>Methylobacteriaceae</taxon>
        <taxon>Methylobacterium</taxon>
    </lineage>
</organism>
<accession>A0A1H0EDA5</accession>
<keyword evidence="6" id="KW-1185">Reference proteome</keyword>
<dbReference type="EMBL" id="FNHS01000011">
    <property type="protein sequence ID" value="SDN80310.1"/>
    <property type="molecule type" value="Genomic_DNA"/>
</dbReference>
<reference evidence="6" key="1">
    <citation type="submission" date="2016-10" db="EMBL/GenBank/DDBJ databases">
        <authorList>
            <person name="Varghese N."/>
            <person name="Submissions S."/>
        </authorList>
    </citation>
    <scope>NUCLEOTIDE SEQUENCE [LARGE SCALE GENOMIC DNA]</scope>
    <source>
        <strain evidence="6">BL47</strain>
    </source>
</reference>
<evidence type="ECO:0000256" key="1">
    <source>
        <dbReference type="ARBA" id="ARBA00023015"/>
    </source>
</evidence>
<name>A0A1H0EDA5_9HYPH</name>
<dbReference type="Pfam" id="PF12833">
    <property type="entry name" value="HTH_18"/>
    <property type="match status" value="1"/>
</dbReference>
<dbReference type="PANTHER" id="PTHR46796:SF6">
    <property type="entry name" value="ARAC SUBFAMILY"/>
    <property type="match status" value="1"/>
</dbReference>
<dbReference type="InterPro" id="IPR018060">
    <property type="entry name" value="HTH_AraC"/>
</dbReference>
<evidence type="ECO:0000259" key="4">
    <source>
        <dbReference type="PROSITE" id="PS01124"/>
    </source>
</evidence>
<dbReference type="PRINTS" id="PR00032">
    <property type="entry name" value="HTHARAC"/>
</dbReference>
<dbReference type="PROSITE" id="PS01124">
    <property type="entry name" value="HTH_ARAC_FAMILY_2"/>
    <property type="match status" value="1"/>
</dbReference>
<dbReference type="InterPro" id="IPR050204">
    <property type="entry name" value="AraC_XylS_family_regulators"/>
</dbReference>
<dbReference type="SMART" id="SM00342">
    <property type="entry name" value="HTH_ARAC"/>
    <property type="match status" value="1"/>
</dbReference>
<protein>
    <submittedName>
        <fullName evidence="5">AraC-type DNA-binding protein</fullName>
    </submittedName>
</protein>
<dbReference type="Gene3D" id="1.10.10.60">
    <property type="entry name" value="Homeodomain-like"/>
    <property type="match status" value="1"/>
</dbReference>
<evidence type="ECO:0000256" key="2">
    <source>
        <dbReference type="ARBA" id="ARBA00023125"/>
    </source>
</evidence>
<keyword evidence="1" id="KW-0805">Transcription regulation</keyword>
<proteinExistence type="predicted"/>